<organism evidence="8 9">
    <name type="scientific">Aphanomyces euteiches</name>
    <dbReference type="NCBI Taxonomy" id="100861"/>
    <lineage>
        <taxon>Eukaryota</taxon>
        <taxon>Sar</taxon>
        <taxon>Stramenopiles</taxon>
        <taxon>Oomycota</taxon>
        <taxon>Saprolegniomycetes</taxon>
        <taxon>Saprolegniales</taxon>
        <taxon>Verrucalvaceae</taxon>
        <taxon>Aphanomyces</taxon>
    </lineage>
</organism>
<proteinExistence type="inferred from homology"/>
<evidence type="ECO:0000256" key="3">
    <source>
        <dbReference type="ARBA" id="ARBA00022448"/>
    </source>
</evidence>
<keyword evidence="6 7" id="KW-0472">Membrane</keyword>
<dbReference type="Proteomes" id="UP000481153">
    <property type="component" value="Unassembled WGS sequence"/>
</dbReference>
<dbReference type="VEuPathDB" id="FungiDB:AeMF1_001091"/>
<feature type="transmembrane region" description="Helical" evidence="7">
    <location>
        <begin position="390"/>
        <end position="414"/>
    </location>
</feature>
<feature type="transmembrane region" description="Helical" evidence="7">
    <location>
        <begin position="216"/>
        <end position="236"/>
    </location>
</feature>
<dbReference type="PANTHER" id="PTHR10332">
    <property type="entry name" value="EQUILIBRATIVE NUCLEOSIDE TRANSPORTER"/>
    <property type="match status" value="1"/>
</dbReference>
<dbReference type="EMBL" id="VJMJ01000137">
    <property type="protein sequence ID" value="KAF0732149.1"/>
    <property type="molecule type" value="Genomic_DNA"/>
</dbReference>
<feature type="transmembrane region" description="Helical" evidence="7">
    <location>
        <begin position="278"/>
        <end position="300"/>
    </location>
</feature>
<comment type="subcellular location">
    <subcellularLocation>
        <location evidence="1">Membrane</location>
        <topology evidence="1">Multi-pass membrane protein</topology>
    </subcellularLocation>
</comment>
<keyword evidence="9" id="KW-1185">Reference proteome</keyword>
<name>A0A6G0WX59_9STRA</name>
<evidence type="ECO:0000256" key="2">
    <source>
        <dbReference type="ARBA" id="ARBA00007965"/>
    </source>
</evidence>
<reference evidence="8 9" key="1">
    <citation type="submission" date="2019-07" db="EMBL/GenBank/DDBJ databases">
        <title>Genomics analysis of Aphanomyces spp. identifies a new class of oomycete effector associated with host adaptation.</title>
        <authorList>
            <person name="Gaulin E."/>
        </authorList>
    </citation>
    <scope>NUCLEOTIDE SEQUENCE [LARGE SCALE GENOMIC DNA]</scope>
    <source>
        <strain evidence="8 9">ATCC 201684</strain>
    </source>
</reference>
<dbReference type="OrthoDB" id="1856718at2759"/>
<evidence type="ECO:0000256" key="4">
    <source>
        <dbReference type="ARBA" id="ARBA00022692"/>
    </source>
</evidence>
<keyword evidence="3" id="KW-0813">Transport</keyword>
<dbReference type="InterPro" id="IPR036259">
    <property type="entry name" value="MFS_trans_sf"/>
</dbReference>
<evidence type="ECO:0000256" key="7">
    <source>
        <dbReference type="SAM" id="Phobius"/>
    </source>
</evidence>
<evidence type="ECO:0000313" key="8">
    <source>
        <dbReference type="EMBL" id="KAF0732149.1"/>
    </source>
</evidence>
<dbReference type="SUPFAM" id="SSF103473">
    <property type="entry name" value="MFS general substrate transporter"/>
    <property type="match status" value="1"/>
</dbReference>
<gene>
    <name evidence="8" type="ORF">Ae201684_010799</name>
</gene>
<evidence type="ECO:0000256" key="6">
    <source>
        <dbReference type="ARBA" id="ARBA00023136"/>
    </source>
</evidence>
<comment type="caution">
    <text evidence="8">The sequence shown here is derived from an EMBL/GenBank/DDBJ whole genome shotgun (WGS) entry which is preliminary data.</text>
</comment>
<dbReference type="PRINTS" id="PR01130">
    <property type="entry name" value="DERENTRNSPRT"/>
</dbReference>
<feature type="transmembrane region" description="Helical" evidence="7">
    <location>
        <begin position="117"/>
        <end position="135"/>
    </location>
</feature>
<dbReference type="PANTHER" id="PTHR10332:SF10">
    <property type="entry name" value="EQUILIBRATIVE NUCLEOSIDE TRANSPORTER 4"/>
    <property type="match status" value="1"/>
</dbReference>
<evidence type="ECO:0000256" key="5">
    <source>
        <dbReference type="ARBA" id="ARBA00022989"/>
    </source>
</evidence>
<accession>A0A6G0WX59</accession>
<dbReference type="Pfam" id="PF01733">
    <property type="entry name" value="Nucleoside_tran"/>
    <property type="match status" value="1"/>
</dbReference>
<keyword evidence="5 7" id="KW-1133">Transmembrane helix</keyword>
<feature type="transmembrane region" description="Helical" evidence="7">
    <location>
        <begin position="350"/>
        <end position="370"/>
    </location>
</feature>
<sequence length="454" mass="50018">MTVEYVAVATPVVNKEIALIADEPVDIEKDEIPQSVIDELKANYNYIYYSFYFLDGAVMWAYYSCLSAQDYYAGKYPTVQFSFLTTMFLTWPLSLGYLLQMWSGLDHALGHRLRMRIGFTAIAAAAVIIIIHGWFGLSETAGAYLCLALFAVCGASHSLSEPVLYIIAGLFPDEKFTNAVQIGDAMAGVVNVVAATVIRLIVGGIKSENGSKANDISFFLFMGLTIIICFLAIYIHEKLSAIPAVKYLLDRAERDHKQKFETMSLPALWSNYFRIAKVIVVPLVAQYLMFFCTLALFPGIGCSASAHVIKDYSVAWYCSPGIVGSFNFGDLFGRMLCSNKAIWNYFSSKTVLILAVLRWVWLPLILMSLFSSPLYSFADAQTFGLIWPVILYFFLGISGGMLATISIGTAPLMVSQADRQAAAALMVMALYLGLSTGSTFGWGIGHNHLFNVGL</sequence>
<dbReference type="AlphaFoldDB" id="A0A6G0WX59"/>
<evidence type="ECO:0000256" key="1">
    <source>
        <dbReference type="ARBA" id="ARBA00004141"/>
    </source>
</evidence>
<dbReference type="GO" id="GO:0005337">
    <property type="term" value="F:nucleoside transmembrane transporter activity"/>
    <property type="evidence" value="ECO:0007669"/>
    <property type="project" value="InterPro"/>
</dbReference>
<protein>
    <recommendedName>
        <fullName evidence="10">Major facilitator superfamily (MFS) profile domain-containing protein</fullName>
    </recommendedName>
</protein>
<dbReference type="InterPro" id="IPR002259">
    <property type="entry name" value="Eqnu_transpt"/>
</dbReference>
<keyword evidence="4 7" id="KW-0812">Transmembrane</keyword>
<feature type="transmembrane region" description="Helical" evidence="7">
    <location>
        <begin position="141"/>
        <end position="171"/>
    </location>
</feature>
<dbReference type="GO" id="GO:0005886">
    <property type="term" value="C:plasma membrane"/>
    <property type="evidence" value="ECO:0007669"/>
    <property type="project" value="TreeGrafter"/>
</dbReference>
<evidence type="ECO:0008006" key="10">
    <source>
        <dbReference type="Google" id="ProtNLM"/>
    </source>
</evidence>
<feature type="transmembrane region" description="Helical" evidence="7">
    <location>
        <begin position="83"/>
        <end position="105"/>
    </location>
</feature>
<comment type="similarity">
    <text evidence="2">Belongs to the SLC29A/ENT transporter (TC 2.A.57) family.</text>
</comment>
<feature type="transmembrane region" description="Helical" evidence="7">
    <location>
        <begin position="312"/>
        <end position="329"/>
    </location>
</feature>
<feature type="transmembrane region" description="Helical" evidence="7">
    <location>
        <begin position="421"/>
        <end position="444"/>
    </location>
</feature>
<feature type="transmembrane region" description="Helical" evidence="7">
    <location>
        <begin position="46"/>
        <end position="63"/>
    </location>
</feature>
<evidence type="ECO:0000313" key="9">
    <source>
        <dbReference type="Proteomes" id="UP000481153"/>
    </source>
</evidence>
<feature type="transmembrane region" description="Helical" evidence="7">
    <location>
        <begin position="183"/>
        <end position="204"/>
    </location>
</feature>